<feature type="transmembrane region" description="Helical" evidence="1">
    <location>
        <begin position="51"/>
        <end position="72"/>
    </location>
</feature>
<organism evidence="2 3">
    <name type="scientific">Grifola frondosa</name>
    <name type="common">Maitake</name>
    <name type="synonym">Polyporus frondosus</name>
    <dbReference type="NCBI Taxonomy" id="5627"/>
    <lineage>
        <taxon>Eukaryota</taxon>
        <taxon>Fungi</taxon>
        <taxon>Dikarya</taxon>
        <taxon>Basidiomycota</taxon>
        <taxon>Agaricomycotina</taxon>
        <taxon>Agaricomycetes</taxon>
        <taxon>Polyporales</taxon>
        <taxon>Grifolaceae</taxon>
        <taxon>Grifola</taxon>
    </lineage>
</organism>
<gene>
    <name evidence="2" type="ORF">A0H81_05650</name>
</gene>
<keyword evidence="3" id="KW-1185">Reference proteome</keyword>
<proteinExistence type="predicted"/>
<dbReference type="Proteomes" id="UP000092993">
    <property type="component" value="Unassembled WGS sequence"/>
</dbReference>
<keyword evidence="1" id="KW-0472">Membrane</keyword>
<dbReference type="EMBL" id="LUGG01000005">
    <property type="protein sequence ID" value="OBZ74392.1"/>
    <property type="molecule type" value="Genomic_DNA"/>
</dbReference>
<reference evidence="2 3" key="1">
    <citation type="submission" date="2016-03" db="EMBL/GenBank/DDBJ databases">
        <title>Whole genome sequencing of Grifola frondosa 9006-11.</title>
        <authorList>
            <person name="Min B."/>
            <person name="Park H."/>
            <person name="Kim J.-G."/>
            <person name="Cho H."/>
            <person name="Oh Y.-L."/>
            <person name="Kong W.-S."/>
            <person name="Choi I.-G."/>
        </authorList>
    </citation>
    <scope>NUCLEOTIDE SEQUENCE [LARGE SCALE GENOMIC DNA]</scope>
    <source>
        <strain evidence="2 3">9006-11</strain>
    </source>
</reference>
<accession>A0A1C7MC65</accession>
<keyword evidence="1" id="KW-1133">Transmembrane helix</keyword>
<dbReference type="AlphaFoldDB" id="A0A1C7MC65"/>
<evidence type="ECO:0000313" key="3">
    <source>
        <dbReference type="Proteomes" id="UP000092993"/>
    </source>
</evidence>
<sequence length="80" mass="8811">MASRGSMVVKFLLKSTRPALARLVAGHNTINDVIICALRCFTNQVHRARQWIRVAAGNCVVTSLIYVIAVVLEMASLEEL</sequence>
<name>A0A1C7MC65_GRIFR</name>
<keyword evidence="1" id="KW-0812">Transmembrane</keyword>
<evidence type="ECO:0000313" key="2">
    <source>
        <dbReference type="EMBL" id="OBZ74392.1"/>
    </source>
</evidence>
<comment type="caution">
    <text evidence="2">The sequence shown here is derived from an EMBL/GenBank/DDBJ whole genome shotgun (WGS) entry which is preliminary data.</text>
</comment>
<evidence type="ECO:0000256" key="1">
    <source>
        <dbReference type="SAM" id="Phobius"/>
    </source>
</evidence>
<protein>
    <submittedName>
        <fullName evidence="2">Uncharacterized protein</fullName>
    </submittedName>
</protein>